<feature type="domain" description="HTH tetR-type" evidence="5">
    <location>
        <begin position="3"/>
        <end position="63"/>
    </location>
</feature>
<dbReference type="PRINTS" id="PR00455">
    <property type="entry name" value="HTHTETR"/>
</dbReference>
<keyword evidence="3" id="KW-0804">Transcription</keyword>
<evidence type="ECO:0000256" key="3">
    <source>
        <dbReference type="ARBA" id="ARBA00023163"/>
    </source>
</evidence>
<dbReference type="InterPro" id="IPR001647">
    <property type="entry name" value="HTH_TetR"/>
</dbReference>
<organism evidence="6 7">
    <name type="scientific">Leucobacter triazinivorans</name>
    <dbReference type="NCBI Taxonomy" id="1784719"/>
    <lineage>
        <taxon>Bacteria</taxon>
        <taxon>Bacillati</taxon>
        <taxon>Actinomycetota</taxon>
        <taxon>Actinomycetes</taxon>
        <taxon>Micrococcales</taxon>
        <taxon>Microbacteriaceae</taxon>
        <taxon>Leucobacter</taxon>
    </lineage>
</organism>
<dbReference type="InterPro" id="IPR041479">
    <property type="entry name" value="TetR_CgmR_C"/>
</dbReference>
<dbReference type="PANTHER" id="PTHR30055">
    <property type="entry name" value="HTH-TYPE TRANSCRIPTIONAL REGULATOR RUTR"/>
    <property type="match status" value="1"/>
</dbReference>
<dbReference type="Pfam" id="PF17937">
    <property type="entry name" value="TetR_C_28"/>
    <property type="match status" value="1"/>
</dbReference>
<dbReference type="SUPFAM" id="SSF46689">
    <property type="entry name" value="Homeodomain-like"/>
    <property type="match status" value="1"/>
</dbReference>
<dbReference type="Proteomes" id="UP000289260">
    <property type="component" value="Chromosome"/>
</dbReference>
<keyword evidence="1" id="KW-0805">Transcription regulation</keyword>
<evidence type="ECO:0000259" key="5">
    <source>
        <dbReference type="PROSITE" id="PS50977"/>
    </source>
</evidence>
<proteinExistence type="predicted"/>
<dbReference type="InterPro" id="IPR050109">
    <property type="entry name" value="HTH-type_TetR-like_transc_reg"/>
</dbReference>
<dbReference type="PANTHER" id="PTHR30055:SF234">
    <property type="entry name" value="HTH-TYPE TRANSCRIPTIONAL REGULATOR BETI"/>
    <property type="match status" value="1"/>
</dbReference>
<keyword evidence="7" id="KW-1185">Reference proteome</keyword>
<evidence type="ECO:0000313" key="7">
    <source>
        <dbReference type="Proteomes" id="UP000289260"/>
    </source>
</evidence>
<evidence type="ECO:0000313" key="6">
    <source>
        <dbReference type="EMBL" id="QBE48465.1"/>
    </source>
</evidence>
<dbReference type="Pfam" id="PF00440">
    <property type="entry name" value="TetR_N"/>
    <property type="match status" value="1"/>
</dbReference>
<keyword evidence="2 4" id="KW-0238">DNA-binding</keyword>
<gene>
    <name evidence="6" type="ORF">EVS81_06110</name>
</gene>
<dbReference type="AlphaFoldDB" id="A0A4P6KDJ4"/>
<dbReference type="GO" id="GO:0003700">
    <property type="term" value="F:DNA-binding transcription factor activity"/>
    <property type="evidence" value="ECO:0007669"/>
    <property type="project" value="TreeGrafter"/>
</dbReference>
<dbReference type="KEGG" id="ltr:EVS81_06110"/>
<feature type="DNA-binding region" description="H-T-H motif" evidence="4">
    <location>
        <begin position="26"/>
        <end position="45"/>
    </location>
</feature>
<dbReference type="PROSITE" id="PS50977">
    <property type="entry name" value="HTH_TETR_2"/>
    <property type="match status" value="1"/>
</dbReference>
<dbReference type="OrthoDB" id="9806334at2"/>
<protein>
    <submittedName>
        <fullName evidence="6">TetR family transcriptional regulator</fullName>
    </submittedName>
</protein>
<evidence type="ECO:0000256" key="1">
    <source>
        <dbReference type="ARBA" id="ARBA00023015"/>
    </source>
</evidence>
<name>A0A4P6KDJ4_9MICO</name>
<dbReference type="InterPro" id="IPR036271">
    <property type="entry name" value="Tet_transcr_reg_TetR-rel_C_sf"/>
</dbReference>
<dbReference type="InterPro" id="IPR009057">
    <property type="entry name" value="Homeodomain-like_sf"/>
</dbReference>
<dbReference type="GO" id="GO:0000976">
    <property type="term" value="F:transcription cis-regulatory region binding"/>
    <property type="evidence" value="ECO:0007669"/>
    <property type="project" value="TreeGrafter"/>
</dbReference>
<dbReference type="EMBL" id="CP035806">
    <property type="protein sequence ID" value="QBE48465.1"/>
    <property type="molecule type" value="Genomic_DNA"/>
</dbReference>
<dbReference type="SUPFAM" id="SSF48498">
    <property type="entry name" value="Tetracyclin repressor-like, C-terminal domain"/>
    <property type="match status" value="1"/>
</dbReference>
<dbReference type="RefSeq" id="WP_130109603.1">
    <property type="nucleotide sequence ID" value="NZ_CP035806.1"/>
</dbReference>
<reference evidence="6 7" key="1">
    <citation type="submission" date="2019-02" db="EMBL/GenBank/DDBJ databases">
        <authorList>
            <person name="Sun L."/>
            <person name="Pan D."/>
            <person name="Wu X."/>
        </authorList>
    </citation>
    <scope>NUCLEOTIDE SEQUENCE [LARGE SCALE GENOMIC DNA]</scope>
    <source>
        <strain evidence="6 7">JW-1</strain>
    </source>
</reference>
<evidence type="ECO:0000256" key="2">
    <source>
        <dbReference type="ARBA" id="ARBA00023125"/>
    </source>
</evidence>
<accession>A0A4P6KDJ4</accession>
<evidence type="ECO:0000256" key="4">
    <source>
        <dbReference type="PROSITE-ProRule" id="PRU00335"/>
    </source>
</evidence>
<sequence>MRPSKRDLILDAALRVVARDGVTAVTYESVAEEAGLTKGGLVYHFPSRETLLTALQEHLADQWEANLTNAAGKPVDQLTDRERDVAYARVAATSADHAELLLILEASTTPELAAPWTRLMNIWTPPTPTKAPLTDDEATRIIARLAADGLWLYDTITGIPMSSEVRAELGERIANLVNPNHSGA</sequence>
<dbReference type="Gene3D" id="1.10.357.10">
    <property type="entry name" value="Tetracycline Repressor, domain 2"/>
    <property type="match status" value="1"/>
</dbReference>